<organism evidence="1 2">
    <name type="scientific">Trypanosoma theileri</name>
    <dbReference type="NCBI Taxonomy" id="67003"/>
    <lineage>
        <taxon>Eukaryota</taxon>
        <taxon>Discoba</taxon>
        <taxon>Euglenozoa</taxon>
        <taxon>Kinetoplastea</taxon>
        <taxon>Metakinetoplastina</taxon>
        <taxon>Trypanosomatida</taxon>
        <taxon>Trypanosomatidae</taxon>
        <taxon>Trypanosoma</taxon>
    </lineage>
</organism>
<reference evidence="1 2" key="1">
    <citation type="submission" date="2017-03" db="EMBL/GenBank/DDBJ databases">
        <title>An alternative strategy for trypanosome survival in the mammalian bloodstream revealed through genome and transcriptome analysis of the ubiquitous bovine parasite Trypanosoma (Megatrypanum) theileri.</title>
        <authorList>
            <person name="Kelly S."/>
            <person name="Ivens A."/>
            <person name="Mott A."/>
            <person name="O'Neill E."/>
            <person name="Emms D."/>
            <person name="Macleod O."/>
            <person name="Voorheis P."/>
            <person name="Matthews J."/>
            <person name="Matthews K."/>
            <person name="Carrington M."/>
        </authorList>
    </citation>
    <scope>NUCLEOTIDE SEQUENCE [LARGE SCALE GENOMIC DNA]</scope>
    <source>
        <strain evidence="1">Edinburgh</strain>
    </source>
</reference>
<sequence>MGARFISERLPLTANEGCNPRGWVWRAVRSPWRDPRCVTDASAQMNSPFFMFYFIGNKWAPETPTLKFELGHGAFFKRGEERDEVRQNIDRELFGLFEWSHFLFFVCAWTLVRNAIPIMQEYSSLCAKL</sequence>
<accession>A0A1X0NK21</accession>
<dbReference type="Proteomes" id="UP000192257">
    <property type="component" value="Unassembled WGS sequence"/>
</dbReference>
<comment type="caution">
    <text evidence="1">The sequence shown here is derived from an EMBL/GenBank/DDBJ whole genome shotgun (WGS) entry which is preliminary data.</text>
</comment>
<evidence type="ECO:0000313" key="1">
    <source>
        <dbReference type="EMBL" id="ORC85026.1"/>
    </source>
</evidence>
<proteinExistence type="predicted"/>
<dbReference type="GeneID" id="39989295"/>
<name>A0A1X0NK21_9TRYP</name>
<keyword evidence="2" id="KW-1185">Reference proteome</keyword>
<dbReference type="AlphaFoldDB" id="A0A1X0NK21"/>
<dbReference type="RefSeq" id="XP_028879092.1">
    <property type="nucleotide sequence ID" value="XM_029029515.1"/>
</dbReference>
<dbReference type="VEuPathDB" id="TriTrypDB:TM35_000381010"/>
<dbReference type="EMBL" id="NBCO01000038">
    <property type="protein sequence ID" value="ORC85026.1"/>
    <property type="molecule type" value="Genomic_DNA"/>
</dbReference>
<evidence type="ECO:0000313" key="2">
    <source>
        <dbReference type="Proteomes" id="UP000192257"/>
    </source>
</evidence>
<protein>
    <submittedName>
        <fullName evidence="1">Uncharacterized protein</fullName>
    </submittedName>
</protein>
<gene>
    <name evidence="1" type="ORF">TM35_000381010</name>
</gene>